<dbReference type="Pfam" id="PF00072">
    <property type="entry name" value="Response_reg"/>
    <property type="match status" value="1"/>
</dbReference>
<evidence type="ECO:0000313" key="4">
    <source>
        <dbReference type="EMBL" id="ASP39661.1"/>
    </source>
</evidence>
<feature type="domain" description="Response regulatory" evidence="3">
    <location>
        <begin position="9"/>
        <end position="126"/>
    </location>
</feature>
<dbReference type="GO" id="GO:0000160">
    <property type="term" value="P:phosphorelay signal transduction system"/>
    <property type="evidence" value="ECO:0007669"/>
    <property type="project" value="InterPro"/>
</dbReference>
<reference evidence="4 5" key="1">
    <citation type="submission" date="2017-07" db="EMBL/GenBank/DDBJ databases">
        <title>Annotated genome sequence of Bacterioplanes sanyensis isolated from Red Sea.</title>
        <authorList>
            <person name="Rehman Z.U."/>
        </authorList>
    </citation>
    <scope>NUCLEOTIDE SEQUENCE [LARGE SCALE GENOMIC DNA]</scope>
    <source>
        <strain evidence="4 5">NV9</strain>
    </source>
</reference>
<dbReference type="InterPro" id="IPR050595">
    <property type="entry name" value="Bact_response_regulator"/>
</dbReference>
<dbReference type="EMBL" id="CP022530">
    <property type="protein sequence ID" value="ASP39661.1"/>
    <property type="molecule type" value="Genomic_DNA"/>
</dbReference>
<keyword evidence="5" id="KW-1185">Reference proteome</keyword>
<evidence type="ECO:0000256" key="1">
    <source>
        <dbReference type="ARBA" id="ARBA00022553"/>
    </source>
</evidence>
<organism evidence="4 5">
    <name type="scientific">Bacterioplanes sanyensis</name>
    <dbReference type="NCBI Taxonomy" id="1249553"/>
    <lineage>
        <taxon>Bacteria</taxon>
        <taxon>Pseudomonadati</taxon>
        <taxon>Pseudomonadota</taxon>
        <taxon>Gammaproteobacteria</taxon>
        <taxon>Oceanospirillales</taxon>
        <taxon>Oceanospirillaceae</taxon>
        <taxon>Bacterioplanes</taxon>
    </lineage>
</organism>
<dbReference type="Gene3D" id="3.40.50.2300">
    <property type="match status" value="1"/>
</dbReference>
<name>A0A222FMR1_9GAMM</name>
<dbReference type="Proteomes" id="UP000202440">
    <property type="component" value="Chromosome"/>
</dbReference>
<keyword evidence="1 2" id="KW-0597">Phosphoprotein</keyword>
<dbReference type="RefSeq" id="WP_094060836.1">
    <property type="nucleotide sequence ID" value="NZ_CP022530.1"/>
</dbReference>
<evidence type="ECO:0000313" key="5">
    <source>
        <dbReference type="Proteomes" id="UP000202440"/>
    </source>
</evidence>
<dbReference type="PANTHER" id="PTHR44591:SF3">
    <property type="entry name" value="RESPONSE REGULATORY DOMAIN-CONTAINING PROTEIN"/>
    <property type="match status" value="1"/>
</dbReference>
<dbReference type="PROSITE" id="PS50110">
    <property type="entry name" value="RESPONSE_REGULATORY"/>
    <property type="match status" value="1"/>
</dbReference>
<gene>
    <name evidence="4" type="ORF">CHH28_13705</name>
</gene>
<dbReference type="InterPro" id="IPR001789">
    <property type="entry name" value="Sig_transdc_resp-reg_receiver"/>
</dbReference>
<proteinExistence type="predicted"/>
<evidence type="ECO:0000259" key="3">
    <source>
        <dbReference type="PROSITE" id="PS50110"/>
    </source>
</evidence>
<dbReference type="OrthoDB" id="9800897at2"/>
<sequence>MFFNQKKKHVLVIDDDRSLQRMIGIRLSQQGQLKVSAATCGQDGLRLAQTQQPDLILLDWVLPDIDGPDVLECLKCVDTTQNIPVIMLTGRNLLGDVEDAFERGADAYVTKPFSLEKLGQKVRRLLFQQ</sequence>
<dbReference type="InterPro" id="IPR011006">
    <property type="entry name" value="CheY-like_superfamily"/>
</dbReference>
<dbReference type="KEGG" id="bsan:CHH28_13705"/>
<dbReference type="SMART" id="SM00448">
    <property type="entry name" value="REC"/>
    <property type="match status" value="1"/>
</dbReference>
<dbReference type="AlphaFoldDB" id="A0A222FMR1"/>
<dbReference type="CDD" id="cd17574">
    <property type="entry name" value="REC_OmpR"/>
    <property type="match status" value="1"/>
</dbReference>
<accession>A0A222FMR1</accession>
<dbReference type="PANTHER" id="PTHR44591">
    <property type="entry name" value="STRESS RESPONSE REGULATOR PROTEIN 1"/>
    <property type="match status" value="1"/>
</dbReference>
<evidence type="ECO:0000256" key="2">
    <source>
        <dbReference type="PROSITE-ProRule" id="PRU00169"/>
    </source>
</evidence>
<protein>
    <submittedName>
        <fullName evidence="4">Response regulator</fullName>
    </submittedName>
</protein>
<feature type="modified residue" description="4-aspartylphosphate" evidence="2">
    <location>
        <position position="59"/>
    </location>
</feature>
<dbReference type="SUPFAM" id="SSF52172">
    <property type="entry name" value="CheY-like"/>
    <property type="match status" value="1"/>
</dbReference>